<keyword evidence="1" id="KW-1133">Transmembrane helix</keyword>
<feature type="transmembrane region" description="Helical" evidence="1">
    <location>
        <begin position="48"/>
        <end position="72"/>
    </location>
</feature>
<organism evidence="3 4">
    <name type="scientific">Allobacillus saliphilus</name>
    <dbReference type="NCBI Taxonomy" id="2912308"/>
    <lineage>
        <taxon>Bacteria</taxon>
        <taxon>Bacillati</taxon>
        <taxon>Bacillota</taxon>
        <taxon>Bacilli</taxon>
        <taxon>Bacillales</taxon>
        <taxon>Bacillaceae</taxon>
        <taxon>Allobacillus</taxon>
    </lineage>
</organism>
<reference evidence="3 4" key="1">
    <citation type="submission" date="2021-04" db="EMBL/GenBank/DDBJ databases">
        <title>Allobacillus sp. nov. SKP8-2 isolated from shrimp paste.</title>
        <authorList>
            <person name="Tanasupawat S."/>
            <person name="Yiamsombat S."/>
            <person name="Kanchanasin P."/>
            <person name="Kuncharoen N."/>
        </authorList>
    </citation>
    <scope>NUCLEOTIDE SEQUENCE [LARGE SCALE GENOMIC DNA]</scope>
    <source>
        <strain evidence="3 4">SKP8-2</strain>
    </source>
</reference>
<gene>
    <name evidence="3" type="ORF">KC820_12205</name>
</gene>
<keyword evidence="1" id="KW-0812">Transmembrane</keyword>
<feature type="transmembrane region" description="Helical" evidence="1">
    <location>
        <begin position="206"/>
        <end position="226"/>
    </location>
</feature>
<evidence type="ECO:0000313" key="4">
    <source>
        <dbReference type="Proteomes" id="UP000675431"/>
    </source>
</evidence>
<feature type="domain" description="Fatty acid desaturase" evidence="2">
    <location>
        <begin position="52"/>
        <end position="289"/>
    </location>
</feature>
<proteinExistence type="predicted"/>
<feature type="transmembrane region" description="Helical" evidence="1">
    <location>
        <begin position="152"/>
        <end position="170"/>
    </location>
</feature>
<dbReference type="Pfam" id="PF00487">
    <property type="entry name" value="FA_desaturase"/>
    <property type="match status" value="1"/>
</dbReference>
<evidence type="ECO:0000313" key="3">
    <source>
        <dbReference type="EMBL" id="MBR7554889.1"/>
    </source>
</evidence>
<dbReference type="GO" id="GO:0006629">
    <property type="term" value="P:lipid metabolic process"/>
    <property type="evidence" value="ECO:0007669"/>
    <property type="project" value="InterPro"/>
</dbReference>
<dbReference type="InterPro" id="IPR012171">
    <property type="entry name" value="Fatty_acid_desaturase"/>
</dbReference>
<dbReference type="PANTHER" id="PTHR19353">
    <property type="entry name" value="FATTY ACID DESATURASE 2"/>
    <property type="match status" value="1"/>
</dbReference>
<protein>
    <submittedName>
        <fullName evidence="3">Fatty acid desaturase</fullName>
    </submittedName>
</protein>
<accession>A0A941HUY8</accession>
<dbReference type="AlphaFoldDB" id="A0A941HUY8"/>
<dbReference type="PANTHER" id="PTHR19353:SF73">
    <property type="entry name" value="FATTY ACID DESATURASE"/>
    <property type="match status" value="1"/>
</dbReference>
<sequence>MANKKLAQLKNHIKPFESPDTKASVWQLVNTLPPFFLLWYLAYEAISVSLILSIALSILAGGFVVRVFIIFHDCCHGSFFKNRKLNHFVGTMTGILTMFPYEKWKREHSIHHATSSNLDKRGTGDVWIMTVEEYKKASKLERLQYRLYRNPFIMFVLGPLYLFLVTNRLNRKDAKKKERRNTYLTNISIIGIIALLIWVIGWSSFLIVQLPIMFVAGSLGIWLFYVQHQFEDSYFEDEAEWDYVKAAIDGSSYYKLPRVLQWITGNIGYHHVHHLSPKVPNYNLEQVHESTPPLQQATTITVGSSLKSIRFRLYDEKSKTFVHFKEIKERLHTADRLSTEN</sequence>
<keyword evidence="1" id="KW-0472">Membrane</keyword>
<dbReference type="InterPro" id="IPR005804">
    <property type="entry name" value="FA_desaturase_dom"/>
</dbReference>
<dbReference type="GO" id="GO:0016020">
    <property type="term" value="C:membrane"/>
    <property type="evidence" value="ECO:0007669"/>
    <property type="project" value="TreeGrafter"/>
</dbReference>
<comment type="caution">
    <text evidence="3">The sequence shown here is derived from an EMBL/GenBank/DDBJ whole genome shotgun (WGS) entry which is preliminary data.</text>
</comment>
<dbReference type="EMBL" id="JAGSIE010000043">
    <property type="protein sequence ID" value="MBR7554889.1"/>
    <property type="molecule type" value="Genomic_DNA"/>
</dbReference>
<dbReference type="GO" id="GO:0016717">
    <property type="term" value="F:oxidoreductase activity, acting on paired donors, with oxidation of a pair of donors resulting in the reduction of molecular oxygen to two molecules of water"/>
    <property type="evidence" value="ECO:0007669"/>
    <property type="project" value="TreeGrafter"/>
</dbReference>
<keyword evidence="4" id="KW-1185">Reference proteome</keyword>
<name>A0A941HUY8_9BACI</name>
<dbReference type="Proteomes" id="UP000675431">
    <property type="component" value="Unassembled WGS sequence"/>
</dbReference>
<evidence type="ECO:0000256" key="1">
    <source>
        <dbReference type="SAM" id="Phobius"/>
    </source>
</evidence>
<dbReference type="RefSeq" id="WP_212371420.1">
    <property type="nucleotide sequence ID" value="NZ_JAGSIE010000043.1"/>
</dbReference>
<feature type="transmembrane region" description="Helical" evidence="1">
    <location>
        <begin position="182"/>
        <end position="200"/>
    </location>
</feature>
<dbReference type="CDD" id="cd03507">
    <property type="entry name" value="Delta12-FADS-like"/>
    <property type="match status" value="1"/>
</dbReference>
<evidence type="ECO:0000259" key="2">
    <source>
        <dbReference type="Pfam" id="PF00487"/>
    </source>
</evidence>